<evidence type="ECO:0000256" key="4">
    <source>
        <dbReference type="ARBA" id="ARBA00022737"/>
    </source>
</evidence>
<evidence type="ECO:0000256" key="11">
    <source>
        <dbReference type="SAM" id="SignalP"/>
    </source>
</evidence>
<evidence type="ECO:0000256" key="2">
    <source>
        <dbReference type="ARBA" id="ARBA00007306"/>
    </source>
</evidence>
<dbReference type="GO" id="GO:0033186">
    <property type="term" value="C:CAF-1 complex"/>
    <property type="evidence" value="ECO:0007669"/>
    <property type="project" value="TreeGrafter"/>
</dbReference>
<feature type="compositionally biased region" description="Low complexity" evidence="10">
    <location>
        <begin position="408"/>
        <end position="429"/>
    </location>
</feature>
<feature type="region of interest" description="Disordered" evidence="10">
    <location>
        <begin position="408"/>
        <end position="440"/>
    </location>
</feature>
<feature type="compositionally biased region" description="Low complexity" evidence="10">
    <location>
        <begin position="539"/>
        <end position="549"/>
    </location>
</feature>
<accession>A0AAW1R5P3</accession>
<evidence type="ECO:0000256" key="1">
    <source>
        <dbReference type="ARBA" id="ARBA00004123"/>
    </source>
</evidence>
<dbReference type="PANTHER" id="PTHR15271">
    <property type="entry name" value="CHROMATIN ASSEMBLY FACTOR 1 SUBUNIT B"/>
    <property type="match status" value="1"/>
</dbReference>
<comment type="caution">
    <text evidence="13">The sequence shown here is derived from an EMBL/GenBank/DDBJ whole genome shotgun (WGS) entry which is preliminary data.</text>
</comment>
<evidence type="ECO:0000313" key="13">
    <source>
        <dbReference type="EMBL" id="KAK9828964.1"/>
    </source>
</evidence>
<feature type="compositionally biased region" description="Low complexity" evidence="10">
    <location>
        <begin position="462"/>
        <end position="498"/>
    </location>
</feature>
<feature type="region of interest" description="Disordered" evidence="10">
    <location>
        <begin position="462"/>
        <end position="549"/>
    </location>
</feature>
<dbReference type="GO" id="GO:0005634">
    <property type="term" value="C:nucleus"/>
    <property type="evidence" value="ECO:0007669"/>
    <property type="project" value="UniProtKB-SubCell"/>
</dbReference>
<dbReference type="InterPro" id="IPR055410">
    <property type="entry name" value="Beta-prop_CAF1B_HIR1"/>
</dbReference>
<feature type="repeat" description="WD" evidence="9">
    <location>
        <begin position="40"/>
        <end position="72"/>
    </location>
</feature>
<keyword evidence="11" id="KW-0732">Signal</keyword>
<dbReference type="InterPro" id="IPR036322">
    <property type="entry name" value="WD40_repeat_dom_sf"/>
</dbReference>
<evidence type="ECO:0000256" key="3">
    <source>
        <dbReference type="ARBA" id="ARBA00022574"/>
    </source>
</evidence>
<feature type="repeat" description="WD" evidence="9">
    <location>
        <begin position="95"/>
        <end position="136"/>
    </location>
</feature>
<proteinExistence type="inferred from homology"/>
<keyword evidence="5" id="KW-0227">DNA damage</keyword>
<dbReference type="PROSITE" id="PS50082">
    <property type="entry name" value="WD_REPEATS_2"/>
    <property type="match status" value="2"/>
</dbReference>
<keyword evidence="4" id="KW-0677">Repeat</keyword>
<dbReference type="InterPro" id="IPR015943">
    <property type="entry name" value="WD40/YVTN_repeat-like_dom_sf"/>
</dbReference>
<dbReference type="InterPro" id="IPR045145">
    <property type="entry name" value="PTHR15271"/>
</dbReference>
<evidence type="ECO:0000256" key="9">
    <source>
        <dbReference type="PROSITE-ProRule" id="PRU00221"/>
    </source>
</evidence>
<dbReference type="EMBL" id="JALJOR010000001">
    <property type="protein sequence ID" value="KAK9828964.1"/>
    <property type="molecule type" value="Genomic_DNA"/>
</dbReference>
<name>A0AAW1R5P3_9CHLO</name>
<evidence type="ECO:0000256" key="7">
    <source>
        <dbReference type="ARBA" id="ARBA00023204"/>
    </source>
</evidence>
<evidence type="ECO:0000256" key="8">
    <source>
        <dbReference type="ARBA" id="ARBA00023242"/>
    </source>
</evidence>
<keyword evidence="6" id="KW-0156">Chromatin regulator</keyword>
<feature type="domain" description="CAF1B/HIR1 beta-propeller" evidence="12">
    <location>
        <begin position="24"/>
        <end position="169"/>
    </location>
</feature>
<dbReference type="PROSITE" id="PS00678">
    <property type="entry name" value="WD_REPEATS_1"/>
    <property type="match status" value="1"/>
</dbReference>
<keyword evidence="14" id="KW-1185">Reference proteome</keyword>
<sequence length="572" mass="59381">MRAKTLQIRLSGLLILVYCRFEKVGEDEAGCPAVEYEGSLTNHSKTVNCVRFSPSGQHLATGGDGGEIHLWKPAPGHTNLDGTPAGWKTAGACRGHANDGDVNDLAWAADASALISAGVDNICIVWDVEAAKGRSRIEDHHHYVQGVAWDPACQYVVSQSSDRTCRVYGPKPPAIGKKGKASGPGNCLALAKDLVCQHILNKNALALTAVDGEKVKVQRHHLFQDESMESFFRRPSWSPEGSLLVLPAGQHKSSAASPQVNAAYVYARDNWNTPLAALPTFSPVMAVRFSPLLLELLPAQEGVEPLGNINLPYRMVFAVATRESVIVYDTQSSVPLAVIGALHYDAITDVAWAPDGRMLAVSSRDGYCSIVTFEEGELGTPVDPASLPPHIAACLASSCGTAAAAAATPRPFHAGPTPQPAATPGLALPRPSPVVMPPLSGSQPKRIVPVAVMPSGAASALPAAQSAPSAGSGSESEPTSSVEGSSAKGSTQSGSSAEPSEEHSAEEAEEPSPVSGKRKAGDNHEQAGGVCKRSKQCVEAEAPAEPAPVAEGGWSIAELAAAAGKAAAAQNQ</sequence>
<gene>
    <name evidence="13" type="ORF">WJX72_003084</name>
</gene>
<dbReference type="AlphaFoldDB" id="A0AAW1R5P3"/>
<evidence type="ECO:0000313" key="14">
    <source>
        <dbReference type="Proteomes" id="UP001489004"/>
    </source>
</evidence>
<keyword evidence="3 9" id="KW-0853">WD repeat</keyword>
<dbReference type="InterPro" id="IPR001680">
    <property type="entry name" value="WD40_rpt"/>
</dbReference>
<organism evidence="13 14">
    <name type="scientific">[Myrmecia] bisecta</name>
    <dbReference type="NCBI Taxonomy" id="41462"/>
    <lineage>
        <taxon>Eukaryota</taxon>
        <taxon>Viridiplantae</taxon>
        <taxon>Chlorophyta</taxon>
        <taxon>core chlorophytes</taxon>
        <taxon>Trebouxiophyceae</taxon>
        <taxon>Trebouxiales</taxon>
        <taxon>Trebouxiaceae</taxon>
        <taxon>Myrmecia</taxon>
    </lineage>
</organism>
<dbReference type="Gene3D" id="2.130.10.10">
    <property type="entry name" value="YVTN repeat-like/Quinoprotein amine dehydrogenase"/>
    <property type="match status" value="2"/>
</dbReference>
<dbReference type="InterPro" id="IPR019775">
    <property type="entry name" value="WD40_repeat_CS"/>
</dbReference>
<feature type="signal peptide" evidence="11">
    <location>
        <begin position="1"/>
        <end position="19"/>
    </location>
</feature>
<dbReference type="PANTHER" id="PTHR15271:SF4">
    <property type="entry name" value="CHROMATIN ASSEMBLY FACTOR 1 SUBUNIT B"/>
    <property type="match status" value="1"/>
</dbReference>
<evidence type="ECO:0000259" key="12">
    <source>
        <dbReference type="Pfam" id="PF24105"/>
    </source>
</evidence>
<protein>
    <recommendedName>
        <fullName evidence="12">CAF1B/HIR1 beta-propeller domain-containing protein</fullName>
    </recommendedName>
</protein>
<keyword evidence="8" id="KW-0539">Nucleus</keyword>
<keyword evidence="7" id="KW-0234">DNA repair</keyword>
<dbReference type="GO" id="GO:0006334">
    <property type="term" value="P:nucleosome assembly"/>
    <property type="evidence" value="ECO:0007669"/>
    <property type="project" value="TreeGrafter"/>
</dbReference>
<feature type="chain" id="PRO_5043564924" description="CAF1B/HIR1 beta-propeller domain-containing protein" evidence="11">
    <location>
        <begin position="20"/>
        <end position="572"/>
    </location>
</feature>
<comment type="subcellular location">
    <subcellularLocation>
        <location evidence="1">Nucleus</location>
    </subcellularLocation>
</comment>
<evidence type="ECO:0000256" key="5">
    <source>
        <dbReference type="ARBA" id="ARBA00022763"/>
    </source>
</evidence>
<dbReference type="SMART" id="SM00320">
    <property type="entry name" value="WD40"/>
    <property type="match status" value="4"/>
</dbReference>
<dbReference type="SUPFAM" id="SSF50978">
    <property type="entry name" value="WD40 repeat-like"/>
    <property type="match status" value="1"/>
</dbReference>
<evidence type="ECO:0000256" key="10">
    <source>
        <dbReference type="SAM" id="MobiDB-lite"/>
    </source>
</evidence>
<dbReference type="Proteomes" id="UP001489004">
    <property type="component" value="Unassembled WGS sequence"/>
</dbReference>
<dbReference type="GO" id="GO:0006335">
    <property type="term" value="P:DNA replication-dependent chromatin assembly"/>
    <property type="evidence" value="ECO:0007669"/>
    <property type="project" value="InterPro"/>
</dbReference>
<dbReference type="GO" id="GO:0006281">
    <property type="term" value="P:DNA repair"/>
    <property type="evidence" value="ECO:0007669"/>
    <property type="project" value="UniProtKB-KW"/>
</dbReference>
<dbReference type="Pfam" id="PF24105">
    <property type="entry name" value="Beta-prop_CAF1B_HIR1"/>
    <property type="match status" value="2"/>
</dbReference>
<feature type="domain" description="CAF1B/HIR1 beta-propeller" evidence="12">
    <location>
        <begin position="204"/>
        <end position="378"/>
    </location>
</feature>
<comment type="similarity">
    <text evidence="2">Belongs to the WD repeat HIR1 family.</text>
</comment>
<evidence type="ECO:0000256" key="6">
    <source>
        <dbReference type="ARBA" id="ARBA00022853"/>
    </source>
</evidence>
<reference evidence="13 14" key="1">
    <citation type="journal article" date="2024" name="Nat. Commun.">
        <title>Phylogenomics reveals the evolutionary origins of lichenization in chlorophyte algae.</title>
        <authorList>
            <person name="Puginier C."/>
            <person name="Libourel C."/>
            <person name="Otte J."/>
            <person name="Skaloud P."/>
            <person name="Haon M."/>
            <person name="Grisel S."/>
            <person name="Petersen M."/>
            <person name="Berrin J.G."/>
            <person name="Delaux P.M."/>
            <person name="Dal Grande F."/>
            <person name="Keller J."/>
        </authorList>
    </citation>
    <scope>NUCLEOTIDE SEQUENCE [LARGE SCALE GENOMIC DNA]</scope>
    <source>
        <strain evidence="13 14">SAG 2043</strain>
    </source>
</reference>
<dbReference type="PROSITE" id="PS50294">
    <property type="entry name" value="WD_REPEATS_REGION"/>
    <property type="match status" value="1"/>
</dbReference>